<name>A0AAP6JEN0_9GAMM</name>
<dbReference type="InterPro" id="IPR036388">
    <property type="entry name" value="WH-like_DNA-bd_sf"/>
</dbReference>
<dbReference type="Gene3D" id="1.10.10.10">
    <property type="entry name" value="Winged helix-like DNA-binding domain superfamily/Winged helix DNA-binding domain"/>
    <property type="match status" value="1"/>
</dbReference>
<reference evidence="6 7" key="1">
    <citation type="submission" date="2023-12" db="EMBL/GenBank/DDBJ databases">
        <title>Whole-genome sequencing of halo(alkali)philic microorganisms from hypersaline lakes.</title>
        <authorList>
            <person name="Sorokin D.Y."/>
            <person name="Merkel A.Y."/>
            <person name="Messina E."/>
            <person name="Yakimov M."/>
        </authorList>
    </citation>
    <scope>NUCLEOTIDE SEQUENCE [LARGE SCALE GENOMIC DNA]</scope>
    <source>
        <strain evidence="6 7">AB-CW1</strain>
    </source>
</reference>
<evidence type="ECO:0000313" key="7">
    <source>
        <dbReference type="Proteomes" id="UP001302316"/>
    </source>
</evidence>
<dbReference type="RefSeq" id="WP_346051237.1">
    <property type="nucleotide sequence ID" value="NZ_JAYGII010000012.1"/>
</dbReference>
<dbReference type="GO" id="GO:0003677">
    <property type="term" value="F:DNA binding"/>
    <property type="evidence" value="ECO:0007669"/>
    <property type="project" value="UniProtKB-KW"/>
</dbReference>
<feature type="domain" description="HTH arsR-type" evidence="5">
    <location>
        <begin position="17"/>
        <end position="111"/>
    </location>
</feature>
<dbReference type="GO" id="GO:0003700">
    <property type="term" value="F:DNA-binding transcription factor activity"/>
    <property type="evidence" value="ECO:0007669"/>
    <property type="project" value="InterPro"/>
</dbReference>
<keyword evidence="7" id="KW-1185">Reference proteome</keyword>
<organism evidence="6 7">
    <name type="scientific">Natronospira elongata</name>
    <dbReference type="NCBI Taxonomy" id="3110268"/>
    <lineage>
        <taxon>Bacteria</taxon>
        <taxon>Pseudomonadati</taxon>
        <taxon>Pseudomonadota</taxon>
        <taxon>Gammaproteobacteria</taxon>
        <taxon>Natronospirales</taxon>
        <taxon>Natronospiraceae</taxon>
        <taxon>Natronospira</taxon>
    </lineage>
</organism>
<evidence type="ECO:0000256" key="2">
    <source>
        <dbReference type="ARBA" id="ARBA00023125"/>
    </source>
</evidence>
<dbReference type="SMART" id="SM00418">
    <property type="entry name" value="HTH_ARSR"/>
    <property type="match status" value="1"/>
</dbReference>
<proteinExistence type="predicted"/>
<evidence type="ECO:0000256" key="3">
    <source>
        <dbReference type="ARBA" id="ARBA00023163"/>
    </source>
</evidence>
<protein>
    <submittedName>
        <fullName evidence="6">Metalloregulator ArsR/SmtB family transcription factor</fullName>
    </submittedName>
</protein>
<accession>A0AAP6JEN0</accession>
<dbReference type="PRINTS" id="PR00778">
    <property type="entry name" value="HTHARSR"/>
</dbReference>
<dbReference type="Proteomes" id="UP001302316">
    <property type="component" value="Unassembled WGS sequence"/>
</dbReference>
<keyword evidence="2" id="KW-0238">DNA-binding</keyword>
<dbReference type="InterPro" id="IPR036390">
    <property type="entry name" value="WH_DNA-bd_sf"/>
</dbReference>
<comment type="caution">
    <text evidence="6">The sequence shown here is derived from an EMBL/GenBank/DDBJ whole genome shotgun (WGS) entry which is preliminary data.</text>
</comment>
<dbReference type="AlphaFoldDB" id="A0AAP6JEN0"/>
<dbReference type="SUPFAM" id="SSF46785">
    <property type="entry name" value="Winged helix' DNA-binding domain"/>
    <property type="match status" value="1"/>
</dbReference>
<keyword evidence="3" id="KW-0804">Transcription</keyword>
<evidence type="ECO:0000313" key="6">
    <source>
        <dbReference type="EMBL" id="MEA5445608.1"/>
    </source>
</evidence>
<evidence type="ECO:0000259" key="5">
    <source>
        <dbReference type="PROSITE" id="PS50987"/>
    </source>
</evidence>
<sequence length="111" mass="12510">MPAQGSQMAHQLPSMKDMEEHSDEAARVLKALANSNRLMVLCALVEGERSVGEINEKVPLSQSALSQHLARFRREGLVATRRESQTIYYRIADDKVLELMGKLYELYCATD</sequence>
<dbReference type="InterPro" id="IPR011991">
    <property type="entry name" value="ArsR-like_HTH"/>
</dbReference>
<gene>
    <name evidence="6" type="ORF">VCB98_07240</name>
</gene>
<feature type="region of interest" description="Disordered" evidence="4">
    <location>
        <begin position="1"/>
        <end position="20"/>
    </location>
</feature>
<dbReference type="PROSITE" id="PS50987">
    <property type="entry name" value="HTH_ARSR_2"/>
    <property type="match status" value="1"/>
</dbReference>
<dbReference type="PANTHER" id="PTHR43132:SF2">
    <property type="entry name" value="ARSENICAL RESISTANCE OPERON REPRESSOR ARSR-RELATED"/>
    <property type="match status" value="1"/>
</dbReference>
<evidence type="ECO:0000256" key="1">
    <source>
        <dbReference type="ARBA" id="ARBA00023015"/>
    </source>
</evidence>
<dbReference type="InterPro" id="IPR001845">
    <property type="entry name" value="HTH_ArsR_DNA-bd_dom"/>
</dbReference>
<dbReference type="Pfam" id="PF01022">
    <property type="entry name" value="HTH_5"/>
    <property type="match status" value="1"/>
</dbReference>
<evidence type="ECO:0000256" key="4">
    <source>
        <dbReference type="SAM" id="MobiDB-lite"/>
    </source>
</evidence>
<dbReference type="InterPro" id="IPR051011">
    <property type="entry name" value="Metal_resp_trans_reg"/>
</dbReference>
<dbReference type="NCBIfam" id="NF033788">
    <property type="entry name" value="HTH_metalloreg"/>
    <property type="match status" value="1"/>
</dbReference>
<dbReference type="PANTHER" id="PTHR43132">
    <property type="entry name" value="ARSENICAL RESISTANCE OPERON REPRESSOR ARSR-RELATED"/>
    <property type="match status" value="1"/>
</dbReference>
<dbReference type="EMBL" id="JAYGII010000012">
    <property type="protein sequence ID" value="MEA5445608.1"/>
    <property type="molecule type" value="Genomic_DNA"/>
</dbReference>
<keyword evidence="1" id="KW-0805">Transcription regulation</keyword>
<dbReference type="CDD" id="cd00090">
    <property type="entry name" value="HTH_ARSR"/>
    <property type="match status" value="1"/>
</dbReference>